<sequence>MTASYLFWFWLSDVLGSAFGLVLNVLLVTAVLMSAKNRRIHPYSWMVFIMGLQDIAFCLLEVMIQHIVCMKHSVFLIFGHGIEQHLPRRLYPLAFFLHATLIMNSITLLPAMYQFRYQVIANDFVNLKPLIKNCVIAVTASCSVGFTVIFAIIDMNARGKQYYLDLLSEMWFDENGRSDFIYATDFQDTSTKVFIFTTVVISATCMGILIVYAYKAYAFANPNTTIISKATKVLQKQFTRSLIAQTLCVGLLANFPVGVLLYCVMLGIDGEFAGIFLMSPLSWVSAINAALTFYFMRDYRRILFGFIKRVPLGKTETYSFSRSIRSTSARF</sequence>
<keyword evidence="1" id="KW-1133">Transmembrane helix</keyword>
<dbReference type="PANTHER" id="PTHR22943:SF248">
    <property type="entry name" value="SEVEN TM RECEPTOR"/>
    <property type="match status" value="1"/>
</dbReference>
<dbReference type="PANTHER" id="PTHR22943">
    <property type="entry name" value="7-TRANSMEMBRANE DOMAIN RECEPTOR C.ELEGANS"/>
    <property type="match status" value="1"/>
</dbReference>
<feature type="transmembrane region" description="Helical" evidence="1">
    <location>
        <begin position="242"/>
        <end position="268"/>
    </location>
</feature>
<dbReference type="Proteomes" id="UP000095284">
    <property type="component" value="Unplaced"/>
</dbReference>
<dbReference type="WBParaSite" id="BXY_0182900.1">
    <property type="protein sequence ID" value="BXY_0182900.1"/>
    <property type="gene ID" value="BXY_0182900"/>
</dbReference>
<feature type="transmembrane region" description="Helical" evidence="1">
    <location>
        <begin position="6"/>
        <end position="33"/>
    </location>
</feature>
<gene>
    <name evidence="2" type="ORF">BXYJ_LOCUS10179</name>
</gene>
<keyword evidence="5" id="KW-1185">Reference proteome</keyword>
<keyword evidence="1" id="KW-0812">Transmembrane</keyword>
<protein>
    <submittedName>
        <fullName evidence="2">(pine wood nematode) hypothetical protein</fullName>
    </submittedName>
</protein>
<evidence type="ECO:0000256" key="1">
    <source>
        <dbReference type="SAM" id="Phobius"/>
    </source>
</evidence>
<dbReference type="EMBL" id="CAJFDI010000004">
    <property type="protein sequence ID" value="CAD5227897.1"/>
    <property type="molecule type" value="Genomic_DNA"/>
</dbReference>
<reference evidence="6" key="1">
    <citation type="submission" date="2016-11" db="UniProtKB">
        <authorList>
            <consortium name="WormBaseParasite"/>
        </authorList>
    </citation>
    <scope>IDENTIFICATION</scope>
</reference>
<organism evidence="4 6">
    <name type="scientific">Bursaphelenchus xylophilus</name>
    <name type="common">Pinewood nematode worm</name>
    <name type="synonym">Aphelenchoides xylophilus</name>
    <dbReference type="NCBI Taxonomy" id="6326"/>
    <lineage>
        <taxon>Eukaryota</taxon>
        <taxon>Metazoa</taxon>
        <taxon>Ecdysozoa</taxon>
        <taxon>Nematoda</taxon>
        <taxon>Chromadorea</taxon>
        <taxon>Rhabditida</taxon>
        <taxon>Tylenchina</taxon>
        <taxon>Tylenchomorpha</taxon>
        <taxon>Aphelenchoidea</taxon>
        <taxon>Aphelenchoididae</taxon>
        <taxon>Bursaphelenchus</taxon>
    </lineage>
</organism>
<dbReference type="Pfam" id="PF10326">
    <property type="entry name" value="7TM_GPCR_Str"/>
    <property type="match status" value="1"/>
</dbReference>
<dbReference type="InterPro" id="IPR019428">
    <property type="entry name" value="7TM_GPCR_serpentine_rcpt_Str"/>
</dbReference>
<accession>A0A1I7RM94</accession>
<dbReference type="SUPFAM" id="SSF81321">
    <property type="entry name" value="Family A G protein-coupled receptor-like"/>
    <property type="match status" value="1"/>
</dbReference>
<dbReference type="AlphaFoldDB" id="A0A1I7RM94"/>
<feature type="transmembrane region" description="Helical" evidence="1">
    <location>
        <begin position="45"/>
        <end position="68"/>
    </location>
</feature>
<proteinExistence type="predicted"/>
<evidence type="ECO:0000313" key="2">
    <source>
        <dbReference type="EMBL" id="CAD5227897.1"/>
    </source>
</evidence>
<dbReference type="eggNOG" id="ENOG502THVM">
    <property type="taxonomic scope" value="Eukaryota"/>
</dbReference>
<evidence type="ECO:0000313" key="6">
    <source>
        <dbReference type="WBParaSite" id="BXY_0182900.1"/>
    </source>
</evidence>
<feature type="transmembrane region" description="Helical" evidence="1">
    <location>
        <begin position="193"/>
        <end position="214"/>
    </location>
</feature>
<dbReference type="Proteomes" id="UP000659654">
    <property type="component" value="Unassembled WGS sequence"/>
</dbReference>
<feature type="transmembrane region" description="Helical" evidence="1">
    <location>
        <begin position="134"/>
        <end position="153"/>
    </location>
</feature>
<feature type="transmembrane region" description="Helical" evidence="1">
    <location>
        <begin position="274"/>
        <end position="296"/>
    </location>
</feature>
<keyword evidence="1" id="KW-0472">Membrane</keyword>
<feature type="transmembrane region" description="Helical" evidence="1">
    <location>
        <begin position="93"/>
        <end position="113"/>
    </location>
</feature>
<evidence type="ECO:0000313" key="4">
    <source>
        <dbReference type="Proteomes" id="UP000095284"/>
    </source>
</evidence>
<evidence type="ECO:0000313" key="5">
    <source>
        <dbReference type="Proteomes" id="UP000659654"/>
    </source>
</evidence>
<dbReference type="Proteomes" id="UP000582659">
    <property type="component" value="Unassembled WGS sequence"/>
</dbReference>
<reference evidence="3" key="2">
    <citation type="submission" date="2020-08" db="EMBL/GenBank/DDBJ databases">
        <authorList>
            <person name="Kikuchi T."/>
        </authorList>
    </citation>
    <scope>NUCLEOTIDE SEQUENCE</scope>
    <source>
        <strain evidence="2">Ka4C1</strain>
    </source>
</reference>
<name>A0A1I7RM94_BURXY</name>
<dbReference type="EMBL" id="CAJFCV020000004">
    <property type="protein sequence ID" value="CAG9118316.1"/>
    <property type="molecule type" value="Genomic_DNA"/>
</dbReference>
<evidence type="ECO:0000313" key="3">
    <source>
        <dbReference type="EMBL" id="CAG9118316.1"/>
    </source>
</evidence>